<gene>
    <name evidence="2" type="ORF">SAMN05660236_0407</name>
</gene>
<evidence type="ECO:0000313" key="3">
    <source>
        <dbReference type="Proteomes" id="UP000190961"/>
    </source>
</evidence>
<keyword evidence="1" id="KW-0472">Membrane</keyword>
<reference evidence="2 3" key="1">
    <citation type="submission" date="2017-02" db="EMBL/GenBank/DDBJ databases">
        <authorList>
            <person name="Peterson S.W."/>
        </authorList>
    </citation>
    <scope>NUCLEOTIDE SEQUENCE [LARGE SCALE GENOMIC DNA]</scope>
    <source>
        <strain evidence="2 3">DSM 25262</strain>
    </source>
</reference>
<keyword evidence="1" id="KW-1133">Transmembrane helix</keyword>
<sequence length="112" mass="12579">MGNDVLISNVGGYYEKAILIKISTNKIMKMKGRKLSELTDQELLLEAKKMKSTAITNAVLIGFLIGIVIYSIAKSSLGFFTLIPLFFAFKLINNSKYSKKELENLLSERNLK</sequence>
<evidence type="ECO:0000313" key="2">
    <source>
        <dbReference type="EMBL" id="SKC42672.1"/>
    </source>
</evidence>
<organism evidence="2 3">
    <name type="scientific">Ohtaekwangia koreensis</name>
    <dbReference type="NCBI Taxonomy" id="688867"/>
    <lineage>
        <taxon>Bacteria</taxon>
        <taxon>Pseudomonadati</taxon>
        <taxon>Bacteroidota</taxon>
        <taxon>Cytophagia</taxon>
        <taxon>Cytophagales</taxon>
        <taxon>Fulvivirgaceae</taxon>
        <taxon>Ohtaekwangia</taxon>
    </lineage>
</organism>
<dbReference type="AlphaFoldDB" id="A0A1T5IUA9"/>
<proteinExistence type="predicted"/>
<evidence type="ECO:0008006" key="4">
    <source>
        <dbReference type="Google" id="ProtNLM"/>
    </source>
</evidence>
<accession>A0A1T5IUA9</accession>
<dbReference type="EMBL" id="FUZU01000001">
    <property type="protein sequence ID" value="SKC42672.1"/>
    <property type="molecule type" value="Genomic_DNA"/>
</dbReference>
<dbReference type="RefSeq" id="WP_245840456.1">
    <property type="nucleotide sequence ID" value="NZ_FUZU01000001.1"/>
</dbReference>
<protein>
    <recommendedName>
        <fullName evidence="4">FUSC family protein</fullName>
    </recommendedName>
</protein>
<dbReference type="Proteomes" id="UP000190961">
    <property type="component" value="Unassembled WGS sequence"/>
</dbReference>
<keyword evidence="1" id="KW-0812">Transmembrane</keyword>
<name>A0A1T5IUA9_9BACT</name>
<dbReference type="STRING" id="688867.SAMN05660236_0407"/>
<feature type="transmembrane region" description="Helical" evidence="1">
    <location>
        <begin position="54"/>
        <end position="71"/>
    </location>
</feature>
<keyword evidence="3" id="KW-1185">Reference proteome</keyword>
<evidence type="ECO:0000256" key="1">
    <source>
        <dbReference type="SAM" id="Phobius"/>
    </source>
</evidence>